<evidence type="ECO:0000313" key="1">
    <source>
        <dbReference type="EMBL" id="JAH53206.1"/>
    </source>
</evidence>
<accession>A0A0E9THX2</accession>
<organism evidence="1">
    <name type="scientific">Anguilla anguilla</name>
    <name type="common">European freshwater eel</name>
    <name type="synonym">Muraena anguilla</name>
    <dbReference type="NCBI Taxonomy" id="7936"/>
    <lineage>
        <taxon>Eukaryota</taxon>
        <taxon>Metazoa</taxon>
        <taxon>Chordata</taxon>
        <taxon>Craniata</taxon>
        <taxon>Vertebrata</taxon>
        <taxon>Euteleostomi</taxon>
        <taxon>Actinopterygii</taxon>
        <taxon>Neopterygii</taxon>
        <taxon>Teleostei</taxon>
        <taxon>Anguilliformes</taxon>
        <taxon>Anguillidae</taxon>
        <taxon>Anguilla</taxon>
    </lineage>
</organism>
<sequence length="32" mass="3650">MLSIKRLNSVHSWFQPTCVQCQKFNRAAGLSV</sequence>
<dbReference type="AlphaFoldDB" id="A0A0E9THX2"/>
<reference evidence="1" key="1">
    <citation type="submission" date="2014-11" db="EMBL/GenBank/DDBJ databases">
        <authorList>
            <person name="Amaro Gonzalez C."/>
        </authorList>
    </citation>
    <scope>NUCLEOTIDE SEQUENCE</scope>
</reference>
<name>A0A0E9THX2_ANGAN</name>
<reference evidence="1" key="2">
    <citation type="journal article" date="2015" name="Fish Shellfish Immunol.">
        <title>Early steps in the European eel (Anguilla anguilla)-Vibrio vulnificus interaction in the gills: Role of the RtxA13 toxin.</title>
        <authorList>
            <person name="Callol A."/>
            <person name="Pajuelo D."/>
            <person name="Ebbesson L."/>
            <person name="Teles M."/>
            <person name="MacKenzie S."/>
            <person name="Amaro C."/>
        </authorList>
    </citation>
    <scope>NUCLEOTIDE SEQUENCE</scope>
</reference>
<proteinExistence type="predicted"/>
<protein>
    <submittedName>
        <fullName evidence="1">Uncharacterized protein</fullName>
    </submittedName>
</protein>
<dbReference type="EMBL" id="GBXM01055371">
    <property type="protein sequence ID" value="JAH53206.1"/>
    <property type="molecule type" value="Transcribed_RNA"/>
</dbReference>